<evidence type="ECO:0000256" key="1">
    <source>
        <dbReference type="ARBA" id="ARBA00002121"/>
    </source>
</evidence>
<keyword evidence="4 15" id="KW-0285">Flavoprotein</keyword>
<proteinExistence type="inferred from homology"/>
<dbReference type="InterPro" id="IPR015865">
    <property type="entry name" value="Riboflavin_kinase_bac/euk"/>
</dbReference>
<dbReference type="PANTHER" id="PTHR22749">
    <property type="entry name" value="RIBOFLAVIN KINASE/FMN ADENYLYLTRANSFERASE"/>
    <property type="match status" value="1"/>
</dbReference>
<evidence type="ECO:0000256" key="12">
    <source>
        <dbReference type="ARBA" id="ARBA00023268"/>
    </source>
</evidence>
<accession>A0A0J1B4N4</accession>
<evidence type="ECO:0000256" key="7">
    <source>
        <dbReference type="ARBA" id="ARBA00022695"/>
    </source>
</evidence>
<dbReference type="FunFam" id="3.40.50.620:FF:000021">
    <property type="entry name" value="Riboflavin biosynthesis protein"/>
    <property type="match status" value="1"/>
</dbReference>
<keyword evidence="7 15" id="KW-0548">Nucleotidyltransferase</keyword>
<dbReference type="AlphaFoldDB" id="A0A0J1B4N4"/>
<evidence type="ECO:0000256" key="10">
    <source>
        <dbReference type="ARBA" id="ARBA00022827"/>
    </source>
</evidence>
<comment type="similarity">
    <text evidence="15">Belongs to the ribF family.</text>
</comment>
<evidence type="ECO:0000256" key="3">
    <source>
        <dbReference type="ARBA" id="ARBA00005201"/>
    </source>
</evidence>
<keyword evidence="5 15" id="KW-0288">FMN</keyword>
<comment type="pathway">
    <text evidence="2 15">Cofactor biosynthesis; FAD biosynthesis; FAD from FMN: step 1/1.</text>
</comment>
<comment type="catalytic activity">
    <reaction evidence="14 15">
        <text>FMN + ATP + H(+) = FAD + diphosphate</text>
        <dbReference type="Rhea" id="RHEA:17237"/>
        <dbReference type="ChEBI" id="CHEBI:15378"/>
        <dbReference type="ChEBI" id="CHEBI:30616"/>
        <dbReference type="ChEBI" id="CHEBI:33019"/>
        <dbReference type="ChEBI" id="CHEBI:57692"/>
        <dbReference type="ChEBI" id="CHEBI:58210"/>
        <dbReference type="EC" id="2.7.7.2"/>
    </reaction>
</comment>
<dbReference type="NCBIfam" id="TIGR00125">
    <property type="entry name" value="cyt_tran_rel"/>
    <property type="match status" value="1"/>
</dbReference>
<dbReference type="OrthoDB" id="9803667at2"/>
<keyword evidence="6 15" id="KW-0808">Transferase</keyword>
<comment type="function">
    <text evidence="1">Catalyzes the phosphorylation of riboflavin to FMN followed by the adenylation of FMN to FAD.</text>
</comment>
<evidence type="ECO:0000256" key="9">
    <source>
        <dbReference type="ARBA" id="ARBA00022777"/>
    </source>
</evidence>
<keyword evidence="12" id="KW-0511">Multifunctional enzyme</keyword>
<name>A0A0J1B4N4_RHOIS</name>
<comment type="pathway">
    <text evidence="3 15">Cofactor biosynthesis; FMN biosynthesis; FMN from riboflavin (ATP route): step 1/1.</text>
</comment>
<comment type="catalytic activity">
    <reaction evidence="13 15">
        <text>riboflavin + ATP = FMN + ADP + H(+)</text>
        <dbReference type="Rhea" id="RHEA:14357"/>
        <dbReference type="ChEBI" id="CHEBI:15378"/>
        <dbReference type="ChEBI" id="CHEBI:30616"/>
        <dbReference type="ChEBI" id="CHEBI:57986"/>
        <dbReference type="ChEBI" id="CHEBI:58210"/>
        <dbReference type="ChEBI" id="CHEBI:456216"/>
        <dbReference type="EC" id="2.7.1.26"/>
    </reaction>
</comment>
<dbReference type="InterPro" id="IPR023468">
    <property type="entry name" value="Riboflavin_kinase"/>
</dbReference>
<organism evidence="17 18">
    <name type="scientific">Rhodopirellula islandica</name>
    <dbReference type="NCBI Taxonomy" id="595434"/>
    <lineage>
        <taxon>Bacteria</taxon>
        <taxon>Pseudomonadati</taxon>
        <taxon>Planctomycetota</taxon>
        <taxon>Planctomycetia</taxon>
        <taxon>Pirellulales</taxon>
        <taxon>Pirellulaceae</taxon>
        <taxon>Rhodopirellula</taxon>
    </lineage>
</organism>
<evidence type="ECO:0000256" key="5">
    <source>
        <dbReference type="ARBA" id="ARBA00022643"/>
    </source>
</evidence>
<dbReference type="InterPro" id="IPR023465">
    <property type="entry name" value="Riboflavin_kinase_dom_sf"/>
</dbReference>
<dbReference type="EC" id="2.7.7.2" evidence="15"/>
<dbReference type="PANTHER" id="PTHR22749:SF6">
    <property type="entry name" value="RIBOFLAVIN KINASE"/>
    <property type="match status" value="1"/>
</dbReference>
<gene>
    <name evidence="17" type="ORF">RISK_006196</name>
</gene>
<dbReference type="STRING" id="595434.RISK_006196"/>
<dbReference type="Pfam" id="PF01687">
    <property type="entry name" value="Flavokinase"/>
    <property type="match status" value="1"/>
</dbReference>
<dbReference type="Pfam" id="PF06574">
    <property type="entry name" value="FAD_syn"/>
    <property type="match status" value="1"/>
</dbReference>
<dbReference type="RefSeq" id="WP_047817073.1">
    <property type="nucleotide sequence ID" value="NZ_LECT01000050.1"/>
</dbReference>
<evidence type="ECO:0000313" key="17">
    <source>
        <dbReference type="EMBL" id="KLU01697.1"/>
    </source>
</evidence>
<dbReference type="InterPro" id="IPR014729">
    <property type="entry name" value="Rossmann-like_a/b/a_fold"/>
</dbReference>
<keyword evidence="11 15" id="KW-0067">ATP-binding</keyword>
<evidence type="ECO:0000256" key="4">
    <source>
        <dbReference type="ARBA" id="ARBA00022630"/>
    </source>
</evidence>
<evidence type="ECO:0000256" key="11">
    <source>
        <dbReference type="ARBA" id="ARBA00022840"/>
    </source>
</evidence>
<feature type="domain" description="Riboflavin kinase" evidence="16">
    <location>
        <begin position="189"/>
        <end position="317"/>
    </location>
</feature>
<dbReference type="Gene3D" id="3.40.50.620">
    <property type="entry name" value="HUPs"/>
    <property type="match status" value="1"/>
</dbReference>
<dbReference type="InterPro" id="IPR015864">
    <property type="entry name" value="FAD_synthase"/>
</dbReference>
<dbReference type="InterPro" id="IPR004821">
    <property type="entry name" value="Cyt_trans-like"/>
</dbReference>
<dbReference type="GO" id="GO:0009398">
    <property type="term" value="P:FMN biosynthetic process"/>
    <property type="evidence" value="ECO:0007669"/>
    <property type="project" value="UniProtKB-UniRule"/>
</dbReference>
<dbReference type="SUPFAM" id="SSF82114">
    <property type="entry name" value="Riboflavin kinase-like"/>
    <property type="match status" value="1"/>
</dbReference>
<evidence type="ECO:0000313" key="18">
    <source>
        <dbReference type="Proteomes" id="UP000036367"/>
    </source>
</evidence>
<evidence type="ECO:0000256" key="8">
    <source>
        <dbReference type="ARBA" id="ARBA00022741"/>
    </source>
</evidence>
<dbReference type="EC" id="2.7.1.26" evidence="15"/>
<dbReference type="GO" id="GO:0006747">
    <property type="term" value="P:FAD biosynthetic process"/>
    <property type="evidence" value="ECO:0007669"/>
    <property type="project" value="UniProtKB-UniRule"/>
</dbReference>
<evidence type="ECO:0000259" key="16">
    <source>
        <dbReference type="SMART" id="SM00904"/>
    </source>
</evidence>
<dbReference type="UniPathway" id="UPA00276">
    <property type="reaction ID" value="UER00406"/>
</dbReference>
<evidence type="ECO:0000256" key="14">
    <source>
        <dbReference type="ARBA" id="ARBA00049494"/>
    </source>
</evidence>
<evidence type="ECO:0000256" key="2">
    <source>
        <dbReference type="ARBA" id="ARBA00004726"/>
    </source>
</evidence>
<evidence type="ECO:0000256" key="6">
    <source>
        <dbReference type="ARBA" id="ARBA00022679"/>
    </source>
</evidence>
<dbReference type="GO" id="GO:0008531">
    <property type="term" value="F:riboflavin kinase activity"/>
    <property type="evidence" value="ECO:0007669"/>
    <property type="project" value="UniProtKB-UniRule"/>
</dbReference>
<dbReference type="NCBIfam" id="NF004160">
    <property type="entry name" value="PRK05627.1-3"/>
    <property type="match status" value="1"/>
</dbReference>
<dbReference type="GO" id="GO:0009231">
    <property type="term" value="P:riboflavin biosynthetic process"/>
    <property type="evidence" value="ECO:0007669"/>
    <property type="project" value="InterPro"/>
</dbReference>
<evidence type="ECO:0000256" key="13">
    <source>
        <dbReference type="ARBA" id="ARBA00047880"/>
    </source>
</evidence>
<protein>
    <recommendedName>
        <fullName evidence="15">Riboflavin biosynthesis protein</fullName>
    </recommendedName>
    <domain>
        <recommendedName>
            <fullName evidence="15">Riboflavin kinase</fullName>
            <ecNumber evidence="15">2.7.1.26</ecNumber>
        </recommendedName>
        <alternativeName>
            <fullName evidence="15">Flavokinase</fullName>
        </alternativeName>
    </domain>
    <domain>
        <recommendedName>
            <fullName evidence="15">FMN adenylyltransferase</fullName>
            <ecNumber evidence="15">2.7.7.2</ecNumber>
        </recommendedName>
        <alternativeName>
            <fullName evidence="15">FAD pyrophosphorylase</fullName>
        </alternativeName>
        <alternativeName>
            <fullName evidence="15">FAD synthase</fullName>
        </alternativeName>
    </domain>
</protein>
<keyword evidence="18" id="KW-1185">Reference proteome</keyword>
<dbReference type="PIRSF" id="PIRSF004491">
    <property type="entry name" value="FAD_Synth"/>
    <property type="match status" value="1"/>
</dbReference>
<dbReference type="InterPro" id="IPR002606">
    <property type="entry name" value="Riboflavin_kinase_bac"/>
</dbReference>
<dbReference type="SUPFAM" id="SSF52374">
    <property type="entry name" value="Nucleotidylyl transferase"/>
    <property type="match status" value="1"/>
</dbReference>
<dbReference type="Proteomes" id="UP000036367">
    <property type="component" value="Unassembled WGS sequence"/>
</dbReference>
<dbReference type="GO" id="GO:0003919">
    <property type="term" value="F:FMN adenylyltransferase activity"/>
    <property type="evidence" value="ECO:0007669"/>
    <property type="project" value="UniProtKB-UniRule"/>
</dbReference>
<dbReference type="SMART" id="SM00904">
    <property type="entry name" value="Flavokinase"/>
    <property type="match status" value="1"/>
</dbReference>
<keyword evidence="8 15" id="KW-0547">Nucleotide-binding</keyword>
<keyword evidence="9 15" id="KW-0418">Kinase</keyword>
<comment type="caution">
    <text evidence="17">The sequence shown here is derived from an EMBL/GenBank/DDBJ whole genome shotgun (WGS) entry which is preliminary data.</text>
</comment>
<dbReference type="Gene3D" id="2.40.30.30">
    <property type="entry name" value="Riboflavin kinase-like"/>
    <property type="match status" value="1"/>
</dbReference>
<sequence>MTSLIYLSDLAGDPDLHQSLQGGAISIGNFDGVHLGHRALLDRVRQHAERVGGKAIAIVMDPHPASVLRPHGAPPKLTTLPRRAELMSELGIDHLLVCEATREFLNQTAEEFFQRLIVEQLSGKAIIEGPNFFFGRDRAGNTTRLKELADERQIDVEIVVPSVRDERLVSSSRVREAIASGDLPLANQMLGSRYCLTGTVTTGEQRGRTLGFPTANLSGVETLIPENGVYAALASWEGTVDGTCHPAAVHIGPNPTFDERQETKIEAHLLDYDGDLYGKMLTLTLVSQVRGVQKFADASALKQQLQIDLQTVRETVSSLPSQP</sequence>
<dbReference type="GO" id="GO:0005524">
    <property type="term" value="F:ATP binding"/>
    <property type="evidence" value="ECO:0007669"/>
    <property type="project" value="UniProtKB-UniRule"/>
</dbReference>
<evidence type="ECO:0000256" key="15">
    <source>
        <dbReference type="PIRNR" id="PIRNR004491"/>
    </source>
</evidence>
<dbReference type="UniPathway" id="UPA00277">
    <property type="reaction ID" value="UER00407"/>
</dbReference>
<dbReference type="EMBL" id="LECT01000050">
    <property type="protein sequence ID" value="KLU01697.1"/>
    <property type="molecule type" value="Genomic_DNA"/>
</dbReference>
<dbReference type="PATRIC" id="fig|595434.4.peg.5888"/>
<dbReference type="CDD" id="cd02064">
    <property type="entry name" value="FAD_synthetase_N"/>
    <property type="match status" value="1"/>
</dbReference>
<reference evidence="17" key="1">
    <citation type="submission" date="2015-05" db="EMBL/GenBank/DDBJ databases">
        <title>Permanent draft genome of Rhodopirellula islandicus K833.</title>
        <authorList>
            <person name="Kizina J."/>
            <person name="Richter M."/>
            <person name="Glockner F.O."/>
            <person name="Harder J."/>
        </authorList>
    </citation>
    <scope>NUCLEOTIDE SEQUENCE [LARGE SCALE GENOMIC DNA]</scope>
    <source>
        <strain evidence="17">K833</strain>
    </source>
</reference>
<dbReference type="NCBIfam" id="TIGR00083">
    <property type="entry name" value="ribF"/>
    <property type="match status" value="1"/>
</dbReference>
<keyword evidence="10 15" id="KW-0274">FAD</keyword>